<dbReference type="InterPro" id="IPR001220">
    <property type="entry name" value="Legume_lectin_dom"/>
</dbReference>
<dbReference type="GO" id="GO:0062075">
    <property type="term" value="P:pollen aperture formation"/>
    <property type="evidence" value="ECO:0007669"/>
    <property type="project" value="EnsemblPlants"/>
</dbReference>
<evidence type="ECO:0000256" key="8">
    <source>
        <dbReference type="ARBA" id="ARBA00022692"/>
    </source>
</evidence>
<keyword evidence="13" id="KW-0067">ATP-binding</keyword>
<evidence type="ECO:0000256" key="14">
    <source>
        <dbReference type="ARBA" id="ARBA00022989"/>
    </source>
</evidence>
<dbReference type="GO" id="GO:0005524">
    <property type="term" value="F:ATP binding"/>
    <property type="evidence" value="ECO:0007669"/>
    <property type="project" value="UniProtKB-KW"/>
</dbReference>
<keyword evidence="21" id="KW-1185">Reference proteome</keyword>
<evidence type="ECO:0000256" key="5">
    <source>
        <dbReference type="ARBA" id="ARBA00022475"/>
    </source>
</evidence>
<evidence type="ECO:0000256" key="10">
    <source>
        <dbReference type="ARBA" id="ARBA00022734"/>
    </source>
</evidence>
<dbReference type="Gene3D" id="3.30.200.20">
    <property type="entry name" value="Phosphorylase Kinase, domain 1"/>
    <property type="match status" value="1"/>
</dbReference>
<dbReference type="OMA" id="ATMVGCL"/>
<proteinExistence type="inferred from homology"/>
<dbReference type="InterPro" id="IPR050528">
    <property type="entry name" value="L-type_Lectin-RKs"/>
</dbReference>
<evidence type="ECO:0000256" key="1">
    <source>
        <dbReference type="ARBA" id="ARBA00004251"/>
    </source>
</evidence>
<dbReference type="PROSITE" id="PS00108">
    <property type="entry name" value="PROTEIN_KINASE_ST"/>
    <property type="match status" value="1"/>
</dbReference>
<comment type="subcellular location">
    <subcellularLocation>
        <location evidence="1">Cell membrane</location>
        <topology evidence="1">Single-pass type I membrane protein</topology>
    </subcellularLocation>
</comment>
<dbReference type="SMART" id="SM00220">
    <property type="entry name" value="S_TKc"/>
    <property type="match status" value="1"/>
</dbReference>
<keyword evidence="12" id="KW-0418">Kinase</keyword>
<name>A0A0E0JZJ6_ORYPU</name>
<evidence type="ECO:0000256" key="7">
    <source>
        <dbReference type="ARBA" id="ARBA00022679"/>
    </source>
</evidence>
<evidence type="ECO:0000256" key="6">
    <source>
        <dbReference type="ARBA" id="ARBA00022527"/>
    </source>
</evidence>
<dbReference type="STRING" id="4537.A0A0E0JZJ6"/>
<dbReference type="EC" id="2.7.11.1" evidence="4"/>
<sequence length="716" mass="76774">MPPRCRCLPLLFILLLAVRPLSAAAASHIAAAPASSYRRISWASNLTLLGSASLLPNAAGVALTSPSRDGVGVGRALFSEPVRLLLPYDAASSASRAATPASFSTRFTFRITPSPTYGDGLAFLLTSSRTFLGASNGFLGLFPSSSASDEGELRDVSTVAVEIDTHLDVALHDPDGNHVALDAGSIFSVSSAQPGVDLKAGVPITAWVEYRAPRRRLNVWLSYSPSHRPEKPALSTDVDLSGLLRTYMYAGFSASNGNGAALHVVERWNFRTFGFPNSSYAPPPTKYIGPMPPNNQPLPPPPLPPHPHHHRRHLFYKVLGGVLGGMVLLGLVVVGSVVLLGRSVRRKNQEHAVASEDMGEATLSMEVARAATKGFDSGNVIGVGGSGATVYEGVLPSGSRVAVKRFQAIGSCTKAFDSELKAMLNCPHHPNLVPLAGWCRSKDELVLVYEFMPNGNLDSALHTLGGAILPWEARFRAVYGVASALAYLHDECENRIIHRDVKSSNVMLDAEFNARLGDFGLARTVSHGGLPLTTQPAGTLGYLAPEYVHTGVATERSDVYSFGVLALEVATGRRPAERGISVVNWVWTLWGRRRLVDAADRRLQGRFVADEMRRVLLVGLCCVHPDCRKRPAMRRVVSMLDGTAPLILVPDKMPPVLLQPVPNQASSMNSADTANTAFFSCCKFVISAGAAMELEAGGNCKQKATNPFHGRRQASR</sequence>
<feature type="transmembrane region" description="Helical" evidence="17">
    <location>
        <begin position="314"/>
        <end position="340"/>
    </location>
</feature>
<dbReference type="eggNOG" id="KOG1187">
    <property type="taxonomic scope" value="Eukaryota"/>
</dbReference>
<reference evidence="20" key="1">
    <citation type="submission" date="2015-04" db="UniProtKB">
        <authorList>
            <consortium name="EnsemblPlants"/>
        </authorList>
    </citation>
    <scope>IDENTIFICATION</scope>
</reference>
<keyword evidence="11" id="KW-0547">Nucleotide-binding</keyword>
<keyword evidence="8 17" id="KW-0812">Transmembrane</keyword>
<dbReference type="Pfam" id="PF00139">
    <property type="entry name" value="Lectin_legB"/>
    <property type="match status" value="1"/>
</dbReference>
<dbReference type="SUPFAM" id="SSF56112">
    <property type="entry name" value="Protein kinase-like (PK-like)"/>
    <property type="match status" value="1"/>
</dbReference>
<evidence type="ECO:0000256" key="18">
    <source>
        <dbReference type="SAM" id="SignalP"/>
    </source>
</evidence>
<keyword evidence="7" id="KW-0808">Transferase</keyword>
<evidence type="ECO:0000259" key="19">
    <source>
        <dbReference type="PROSITE" id="PS50011"/>
    </source>
</evidence>
<dbReference type="SUPFAM" id="SSF49899">
    <property type="entry name" value="Concanavalin A-like lectins/glucanases"/>
    <property type="match status" value="1"/>
</dbReference>
<dbReference type="GO" id="GO:0062074">
    <property type="term" value="C:pollen aperture"/>
    <property type="evidence" value="ECO:0007669"/>
    <property type="project" value="EnsemblPlants"/>
</dbReference>
<dbReference type="GO" id="GO:0005829">
    <property type="term" value="C:cytosol"/>
    <property type="evidence" value="ECO:0007669"/>
    <property type="project" value="EnsemblPlants"/>
</dbReference>
<dbReference type="HOGENOM" id="CLU_000288_62_6_1"/>
<feature type="chain" id="PRO_5002364668" description="non-specific serine/threonine protein kinase" evidence="18">
    <location>
        <begin position="24"/>
        <end position="716"/>
    </location>
</feature>
<dbReference type="Gene3D" id="2.60.120.200">
    <property type="match status" value="1"/>
</dbReference>
<dbReference type="InterPro" id="IPR000719">
    <property type="entry name" value="Prot_kinase_dom"/>
</dbReference>
<evidence type="ECO:0000256" key="3">
    <source>
        <dbReference type="ARBA" id="ARBA00010217"/>
    </source>
</evidence>
<dbReference type="FunFam" id="1.10.510.10:FF:000342">
    <property type="entry name" value="L-type lectin-domain containing receptor kinase VIII.1"/>
    <property type="match status" value="1"/>
</dbReference>
<dbReference type="Proteomes" id="UP000026962">
    <property type="component" value="Chromosome 2"/>
</dbReference>
<dbReference type="InterPro" id="IPR008271">
    <property type="entry name" value="Ser/Thr_kinase_AS"/>
</dbReference>
<dbReference type="InterPro" id="IPR011009">
    <property type="entry name" value="Kinase-like_dom_sf"/>
</dbReference>
<dbReference type="AlphaFoldDB" id="A0A0E0JZJ6"/>
<keyword evidence="16" id="KW-0325">Glycoprotein</keyword>
<dbReference type="FunFam" id="2.60.120.200:FF:000241">
    <property type="entry name" value="L-type lectin-domain containing receptor kinase S.6-like"/>
    <property type="match status" value="1"/>
</dbReference>
<evidence type="ECO:0000256" key="15">
    <source>
        <dbReference type="ARBA" id="ARBA00023136"/>
    </source>
</evidence>
<evidence type="ECO:0000313" key="20">
    <source>
        <dbReference type="EnsemblPlants" id="OPUNC02G14130.1"/>
    </source>
</evidence>
<comment type="similarity">
    <text evidence="3">In the C-terminal section; belongs to the protein kinase superfamily. Ser/Thr protein kinase family.</text>
</comment>
<keyword evidence="15 17" id="KW-0472">Membrane</keyword>
<keyword evidence="6" id="KW-0723">Serine/threonine-protein kinase</keyword>
<keyword evidence="5" id="KW-1003">Cell membrane</keyword>
<evidence type="ECO:0000313" key="21">
    <source>
        <dbReference type="Proteomes" id="UP000026962"/>
    </source>
</evidence>
<evidence type="ECO:0000256" key="17">
    <source>
        <dbReference type="SAM" id="Phobius"/>
    </source>
</evidence>
<comment type="similarity">
    <text evidence="2">In the N-terminal section; belongs to the leguminous lectin family.</text>
</comment>
<evidence type="ECO:0000256" key="11">
    <source>
        <dbReference type="ARBA" id="ARBA00022741"/>
    </source>
</evidence>
<evidence type="ECO:0000256" key="4">
    <source>
        <dbReference type="ARBA" id="ARBA00012513"/>
    </source>
</evidence>
<feature type="domain" description="Protein kinase" evidence="19">
    <location>
        <begin position="375"/>
        <end position="647"/>
    </location>
</feature>
<dbReference type="GO" id="GO:0005886">
    <property type="term" value="C:plasma membrane"/>
    <property type="evidence" value="ECO:0007669"/>
    <property type="project" value="UniProtKB-SubCell"/>
</dbReference>
<evidence type="ECO:0000256" key="9">
    <source>
        <dbReference type="ARBA" id="ARBA00022729"/>
    </source>
</evidence>
<evidence type="ECO:0000256" key="2">
    <source>
        <dbReference type="ARBA" id="ARBA00008536"/>
    </source>
</evidence>
<dbReference type="Gene3D" id="1.10.510.10">
    <property type="entry name" value="Transferase(Phosphotransferase) domain 1"/>
    <property type="match status" value="1"/>
</dbReference>
<feature type="signal peptide" evidence="18">
    <location>
        <begin position="1"/>
        <end position="23"/>
    </location>
</feature>
<reference evidence="20" key="2">
    <citation type="submission" date="2018-05" db="EMBL/GenBank/DDBJ databases">
        <title>OpunRS2 (Oryza punctata Reference Sequence Version 2).</title>
        <authorList>
            <person name="Zhang J."/>
            <person name="Kudrna D."/>
            <person name="Lee S."/>
            <person name="Talag J."/>
            <person name="Welchert J."/>
            <person name="Wing R.A."/>
        </authorList>
    </citation>
    <scope>NUCLEOTIDE SEQUENCE [LARGE SCALE GENOMIC DNA]</scope>
</reference>
<evidence type="ECO:0000256" key="16">
    <source>
        <dbReference type="ARBA" id="ARBA00023180"/>
    </source>
</evidence>
<dbReference type="GO" id="GO:0030246">
    <property type="term" value="F:carbohydrate binding"/>
    <property type="evidence" value="ECO:0007669"/>
    <property type="project" value="UniProtKB-KW"/>
</dbReference>
<dbReference type="FunFam" id="3.30.200.20:FF:000773">
    <property type="entry name" value="L-type lectin-domain containing receptor kinase S.6-like"/>
    <property type="match status" value="1"/>
</dbReference>
<dbReference type="GO" id="GO:0004674">
    <property type="term" value="F:protein serine/threonine kinase activity"/>
    <property type="evidence" value="ECO:0007669"/>
    <property type="project" value="UniProtKB-KW"/>
</dbReference>
<evidence type="ECO:0000256" key="12">
    <source>
        <dbReference type="ARBA" id="ARBA00022777"/>
    </source>
</evidence>
<organism evidence="20">
    <name type="scientific">Oryza punctata</name>
    <name type="common">Red rice</name>
    <dbReference type="NCBI Taxonomy" id="4537"/>
    <lineage>
        <taxon>Eukaryota</taxon>
        <taxon>Viridiplantae</taxon>
        <taxon>Streptophyta</taxon>
        <taxon>Embryophyta</taxon>
        <taxon>Tracheophyta</taxon>
        <taxon>Spermatophyta</taxon>
        <taxon>Magnoliopsida</taxon>
        <taxon>Liliopsida</taxon>
        <taxon>Poales</taxon>
        <taxon>Poaceae</taxon>
        <taxon>BOP clade</taxon>
        <taxon>Oryzoideae</taxon>
        <taxon>Oryzeae</taxon>
        <taxon>Oryzinae</taxon>
        <taxon>Oryza</taxon>
    </lineage>
</organism>
<accession>A0A0E0JZJ6</accession>
<dbReference type="InterPro" id="IPR013320">
    <property type="entry name" value="ConA-like_dom_sf"/>
</dbReference>
<dbReference type="Pfam" id="PF00069">
    <property type="entry name" value="Pkinase"/>
    <property type="match status" value="1"/>
</dbReference>
<dbReference type="PANTHER" id="PTHR27007">
    <property type="match status" value="1"/>
</dbReference>
<keyword evidence="10" id="KW-0430">Lectin</keyword>
<keyword evidence="9 18" id="KW-0732">Signal</keyword>
<keyword evidence="14 17" id="KW-1133">Transmembrane helix</keyword>
<evidence type="ECO:0000256" key="13">
    <source>
        <dbReference type="ARBA" id="ARBA00022840"/>
    </source>
</evidence>
<dbReference type="PROSITE" id="PS50011">
    <property type="entry name" value="PROTEIN_KINASE_DOM"/>
    <property type="match status" value="1"/>
</dbReference>
<dbReference type="EnsemblPlants" id="OPUNC02G14130.1">
    <property type="protein sequence ID" value="OPUNC02G14130.1"/>
    <property type="gene ID" value="OPUNC02G14130"/>
</dbReference>
<protein>
    <recommendedName>
        <fullName evidence="4">non-specific serine/threonine protein kinase</fullName>
        <ecNumber evidence="4">2.7.11.1</ecNumber>
    </recommendedName>
</protein>
<dbReference type="Gramene" id="OPUNC02G14130.1">
    <property type="protein sequence ID" value="OPUNC02G14130.1"/>
    <property type="gene ID" value="OPUNC02G14130"/>
</dbReference>
<dbReference type="CDD" id="cd06899">
    <property type="entry name" value="lectin_legume_LecRK_Arcelin_ConA"/>
    <property type="match status" value="1"/>
</dbReference>